<proteinExistence type="predicted"/>
<comment type="caution">
    <text evidence="2">The sequence shown here is derived from an EMBL/GenBank/DDBJ whole genome shotgun (WGS) entry which is preliminary data.</text>
</comment>
<feature type="transmembrane region" description="Helical" evidence="1">
    <location>
        <begin position="53"/>
        <end position="76"/>
    </location>
</feature>
<keyword evidence="1" id="KW-0472">Membrane</keyword>
<keyword evidence="3" id="KW-1185">Reference proteome</keyword>
<feature type="transmembrane region" description="Helical" evidence="1">
    <location>
        <begin position="26"/>
        <end position="47"/>
    </location>
</feature>
<accession>A0A0C1QXY6</accession>
<dbReference type="EMBL" id="JSWE01000124">
    <property type="protein sequence ID" value="KIE04910.1"/>
    <property type="molecule type" value="Genomic_DNA"/>
</dbReference>
<name>A0A0C1QXY6_9RICK</name>
<protein>
    <submittedName>
        <fullName evidence="2">Uncharacterized protein</fullName>
    </submittedName>
</protein>
<reference evidence="2 3" key="1">
    <citation type="submission" date="2014-11" db="EMBL/GenBank/DDBJ databases">
        <title>A Rickettsiales Symbiont of Amoebae With Ancient Features.</title>
        <authorList>
            <person name="Schulz F."/>
            <person name="Martijn J."/>
            <person name="Wascher F."/>
            <person name="Kostanjsek R."/>
            <person name="Ettema T.J."/>
            <person name="Horn M."/>
        </authorList>
    </citation>
    <scope>NUCLEOTIDE SEQUENCE [LARGE SCALE GENOMIC DNA]</scope>
    <source>
        <strain evidence="2 3">UWC36</strain>
    </source>
</reference>
<dbReference type="AlphaFoldDB" id="A0A0C1QXY6"/>
<sequence>MQMQENQNHYGNIKPSNLKATSRQKAIMIGVLFGLSIPSITLEVAEFPHTTDYLIRLGLGAVVIAPLVAFITFISIRNMYKCPKCKSHWSYFQVNETIIESFAVAQPLKKTNNAAESVRSERYLVEAECGNCHYKSFKHKKRKVIKKGEEL</sequence>
<keyword evidence="1" id="KW-1133">Transmembrane helix</keyword>
<dbReference type="STRING" id="86105.NF27_EY00060"/>
<evidence type="ECO:0000313" key="2">
    <source>
        <dbReference type="EMBL" id="KIE04910.1"/>
    </source>
</evidence>
<evidence type="ECO:0000313" key="3">
    <source>
        <dbReference type="Proteomes" id="UP000031258"/>
    </source>
</evidence>
<keyword evidence="1" id="KW-0812">Transmembrane</keyword>
<evidence type="ECO:0000256" key="1">
    <source>
        <dbReference type="SAM" id="Phobius"/>
    </source>
</evidence>
<organism evidence="2 3">
    <name type="scientific">Candidatus Jidaibacter acanthamoebae</name>
    <dbReference type="NCBI Taxonomy" id="86105"/>
    <lineage>
        <taxon>Bacteria</taxon>
        <taxon>Pseudomonadati</taxon>
        <taxon>Pseudomonadota</taxon>
        <taxon>Alphaproteobacteria</taxon>
        <taxon>Rickettsiales</taxon>
        <taxon>Candidatus Midichloriaceae</taxon>
        <taxon>Candidatus Jidaibacter</taxon>
    </lineage>
</organism>
<gene>
    <name evidence="2" type="ORF">NF27_EY00060</name>
</gene>
<dbReference type="Proteomes" id="UP000031258">
    <property type="component" value="Unassembled WGS sequence"/>
</dbReference>